<dbReference type="SMART" id="SM00950">
    <property type="entry name" value="Piwi"/>
    <property type="match status" value="1"/>
</dbReference>
<dbReference type="InterPro" id="IPR036397">
    <property type="entry name" value="RNaseH_sf"/>
</dbReference>
<dbReference type="Pfam" id="PF02171">
    <property type="entry name" value="Piwi"/>
    <property type="match status" value="1"/>
</dbReference>
<dbReference type="SUPFAM" id="SSF53098">
    <property type="entry name" value="Ribonuclease H-like"/>
    <property type="match status" value="1"/>
</dbReference>
<dbReference type="GO" id="GO:0003676">
    <property type="term" value="F:nucleic acid binding"/>
    <property type="evidence" value="ECO:0007669"/>
    <property type="project" value="InterPro"/>
</dbReference>
<evidence type="ECO:0000313" key="2">
    <source>
        <dbReference type="EMBL" id="ETJ17681.1"/>
    </source>
</evidence>
<dbReference type="AlphaFoldDB" id="W1WIF6"/>
<name>W1WIF6_9ZZZZ</name>
<dbReference type="EMBL" id="AZMM01018738">
    <property type="protein sequence ID" value="ETJ17681.1"/>
    <property type="molecule type" value="Genomic_DNA"/>
</dbReference>
<evidence type="ECO:0000259" key="1">
    <source>
        <dbReference type="PROSITE" id="PS50822"/>
    </source>
</evidence>
<proteinExistence type="predicted"/>
<dbReference type="InterPro" id="IPR003165">
    <property type="entry name" value="Piwi"/>
</dbReference>
<dbReference type="Gene3D" id="3.30.420.10">
    <property type="entry name" value="Ribonuclease H-like superfamily/Ribonuclease H"/>
    <property type="match status" value="1"/>
</dbReference>
<feature type="non-terminal residue" evidence="2">
    <location>
        <position position="1"/>
    </location>
</feature>
<feature type="domain" description="Piwi" evidence="1">
    <location>
        <begin position="1"/>
        <end position="220"/>
    </location>
</feature>
<dbReference type="InterPro" id="IPR012337">
    <property type="entry name" value="RNaseH-like_sf"/>
</dbReference>
<dbReference type="PROSITE" id="PS50822">
    <property type="entry name" value="PIWI"/>
    <property type="match status" value="1"/>
</dbReference>
<gene>
    <name evidence="2" type="ORF">Q604_UNBC18738G0013</name>
</gene>
<comment type="caution">
    <text evidence="2">The sequence shown here is derived from an EMBL/GenBank/DDBJ whole genome shotgun (WGS) entry which is preliminary data.</text>
</comment>
<protein>
    <recommendedName>
        <fullName evidence="1">Piwi domain-containing protein</fullName>
    </recommendedName>
</protein>
<accession>W1WIF6</accession>
<sequence>ANGLSADCYIGLDVCRENNMSTAGLIQVIGKDGRVLKSKTISSHQSGEKIQINILKDIIFEAKQAYKNTYNKKLEHIVFHRDGINREDIDLLKEITNSLEIKFDYVEVTKNINRRMAMLEKSDENYNHRDKENKKWITEIGMCLKKENEAYLITTNPSENMGMARPLRIKKVYGNQNMDDIVKDIYKLSFMHIGSIMKSRLPITTHYADLSSIYSHRELMPKSVDNNILHFI</sequence>
<reference evidence="2" key="1">
    <citation type="submission" date="2013-12" db="EMBL/GenBank/DDBJ databases">
        <title>A Varibaculum cambriense genome reconstructed from a premature infant gut community with otherwise low bacterial novelty that shifts toward anaerobic metabolism during the third week of life.</title>
        <authorList>
            <person name="Brown C.T."/>
            <person name="Sharon I."/>
            <person name="Thomas B.C."/>
            <person name="Castelle C.J."/>
            <person name="Morowitz M.J."/>
            <person name="Banfield J.F."/>
        </authorList>
    </citation>
    <scope>NUCLEOTIDE SEQUENCE</scope>
</reference>
<organism evidence="2">
    <name type="scientific">human gut metagenome</name>
    <dbReference type="NCBI Taxonomy" id="408170"/>
    <lineage>
        <taxon>unclassified sequences</taxon>
        <taxon>metagenomes</taxon>
        <taxon>organismal metagenomes</taxon>
    </lineage>
</organism>